<dbReference type="Proteomes" id="UP000316621">
    <property type="component" value="Chromosome 11"/>
</dbReference>
<dbReference type="Gene3D" id="1.25.70.10">
    <property type="entry name" value="Transcription termination factor 3, mitochondrial"/>
    <property type="match status" value="1"/>
</dbReference>
<evidence type="ECO:0000313" key="5">
    <source>
        <dbReference type="Proteomes" id="UP000316621"/>
    </source>
</evidence>
<evidence type="ECO:0000256" key="3">
    <source>
        <dbReference type="ARBA" id="ARBA00022946"/>
    </source>
</evidence>
<protein>
    <submittedName>
        <fullName evidence="4">Uncharacterized protein</fullName>
    </submittedName>
</protein>
<keyword evidence="2" id="KW-0806">Transcription termination</keyword>
<evidence type="ECO:0000256" key="1">
    <source>
        <dbReference type="ARBA" id="ARBA00007692"/>
    </source>
</evidence>
<keyword evidence="5" id="KW-1185">Reference proteome</keyword>
<dbReference type="InterPro" id="IPR003690">
    <property type="entry name" value="MTERF"/>
</dbReference>
<dbReference type="EMBL" id="CM010725">
    <property type="protein sequence ID" value="RZC83875.1"/>
    <property type="molecule type" value="Genomic_DNA"/>
</dbReference>
<proteinExistence type="inferred from homology"/>
<evidence type="ECO:0000313" key="4">
    <source>
        <dbReference type="EMBL" id="RZC83875.1"/>
    </source>
</evidence>
<dbReference type="PANTHER" id="PTHR13068">
    <property type="entry name" value="CGI-12 PROTEIN-RELATED"/>
    <property type="match status" value="1"/>
</dbReference>
<dbReference type="Gramene" id="RZC83875">
    <property type="protein sequence ID" value="RZC83875"/>
    <property type="gene ID" value="C5167_046660"/>
</dbReference>
<sequence length="272" mass="31237">MLSSFRRSVFQTRRFNGDSVLDLLENYGFTKPYISKLITWYPKILKSNVQKTLKPKFDFFKSKGLSGTDLAEFFLSCSPIVLKTSLQGQIIPCCDTLKNIVQFDKNVFVIIRCHSWLLTGNIYLQNLMVNIELLRDEGIPQSNFSNFLTNQPSSLTISTTKFEEIVHQIKGMGFDPSQTKFLNGLVKNQISLSWLMQMGNESFLEKFEIKFVVDAPELLKLYPSAVLQWLRNDARQFRGLVLRFSSSQIHWQQKLSVSGLELSGQSKKVIVK</sequence>
<reference evidence="4 5" key="1">
    <citation type="journal article" date="2018" name="Science">
        <title>The opium poppy genome and morphinan production.</title>
        <authorList>
            <person name="Guo L."/>
            <person name="Winzer T."/>
            <person name="Yang X."/>
            <person name="Li Y."/>
            <person name="Ning Z."/>
            <person name="He Z."/>
            <person name="Teodor R."/>
            <person name="Lu Y."/>
            <person name="Bowser T.A."/>
            <person name="Graham I.A."/>
            <person name="Ye K."/>
        </authorList>
    </citation>
    <scope>NUCLEOTIDE SEQUENCE [LARGE SCALE GENOMIC DNA]</scope>
    <source>
        <strain evidence="5">cv. HN1</strain>
        <tissue evidence="4">Leaves</tissue>
    </source>
</reference>
<dbReference type="PANTHER" id="PTHR13068:SF236">
    <property type="entry name" value="OS02G0749800 PROTEIN"/>
    <property type="match status" value="1"/>
</dbReference>
<keyword evidence="3" id="KW-0809">Transit peptide</keyword>
<accession>A0A4Y7LIC1</accession>
<dbReference type="OMA" id="FVIIRCH"/>
<keyword evidence="2" id="KW-0805">Transcription regulation</keyword>
<name>A0A4Y7LIC1_PAPSO</name>
<dbReference type="InterPro" id="IPR038538">
    <property type="entry name" value="MTERF_sf"/>
</dbReference>
<dbReference type="GO" id="GO:0003676">
    <property type="term" value="F:nucleic acid binding"/>
    <property type="evidence" value="ECO:0007669"/>
    <property type="project" value="InterPro"/>
</dbReference>
<gene>
    <name evidence="4" type="ORF">C5167_046660</name>
</gene>
<dbReference type="SMART" id="SM00733">
    <property type="entry name" value="Mterf"/>
    <property type="match status" value="4"/>
</dbReference>
<keyword evidence="2" id="KW-0804">Transcription</keyword>
<dbReference type="GO" id="GO:0006353">
    <property type="term" value="P:DNA-templated transcription termination"/>
    <property type="evidence" value="ECO:0007669"/>
    <property type="project" value="UniProtKB-KW"/>
</dbReference>
<organism evidence="4 5">
    <name type="scientific">Papaver somniferum</name>
    <name type="common">Opium poppy</name>
    <dbReference type="NCBI Taxonomy" id="3469"/>
    <lineage>
        <taxon>Eukaryota</taxon>
        <taxon>Viridiplantae</taxon>
        <taxon>Streptophyta</taxon>
        <taxon>Embryophyta</taxon>
        <taxon>Tracheophyta</taxon>
        <taxon>Spermatophyta</taxon>
        <taxon>Magnoliopsida</taxon>
        <taxon>Ranunculales</taxon>
        <taxon>Papaveraceae</taxon>
        <taxon>Papaveroideae</taxon>
        <taxon>Papaver</taxon>
    </lineage>
</organism>
<comment type="similarity">
    <text evidence="1">Belongs to the mTERF family.</text>
</comment>
<dbReference type="AlphaFoldDB" id="A0A4Y7LIC1"/>
<evidence type="ECO:0000256" key="2">
    <source>
        <dbReference type="ARBA" id="ARBA00022472"/>
    </source>
</evidence>
<dbReference type="Pfam" id="PF02536">
    <property type="entry name" value="mTERF"/>
    <property type="match status" value="1"/>
</dbReference>